<comment type="caution">
    <text evidence="2">The sequence shown here is derived from an EMBL/GenBank/DDBJ whole genome shotgun (WGS) entry which is preliminary data.</text>
</comment>
<dbReference type="AlphaFoldDB" id="A0A813GIX3"/>
<dbReference type="EMBL" id="CAJNNW010000063">
    <property type="protein sequence ID" value="CAE8622816.1"/>
    <property type="molecule type" value="Genomic_DNA"/>
</dbReference>
<sequence length="266" mass="27661">MSSPSKRSRPAALADPDAFHSAPPTLEGVAREPMPVKNTFINFSEQQASMPITAPGKFVGRLAGPTPSPHALRVETPQARVFAQPRVLQLTQLVGYGGLQQQVCGPSVMTPPMMSPKFVAATERSIPPPPQASPVAFAQFAQFPLASTAPPVTAAAPVLPARAVVPAAAPPVVWGQPITQGSVIQGGMSPPRFFPPAYSAGVMNAPVVASARMLSPPMHSPVCATPGQSMVRCFPATSMAGYGGYTTAPFTPTMAPEGMLWPATPF</sequence>
<gene>
    <name evidence="2" type="ORF">PGLA2088_LOCUS108</name>
</gene>
<reference evidence="2" key="1">
    <citation type="submission" date="2021-02" db="EMBL/GenBank/DDBJ databases">
        <authorList>
            <person name="Dougan E. K."/>
            <person name="Rhodes N."/>
            <person name="Thang M."/>
            <person name="Chan C."/>
        </authorList>
    </citation>
    <scope>NUCLEOTIDE SEQUENCE</scope>
</reference>
<protein>
    <submittedName>
        <fullName evidence="2">Uncharacterized protein</fullName>
    </submittedName>
</protein>
<accession>A0A813GIX3</accession>
<evidence type="ECO:0000256" key="1">
    <source>
        <dbReference type="SAM" id="MobiDB-lite"/>
    </source>
</evidence>
<evidence type="ECO:0000313" key="2">
    <source>
        <dbReference type="EMBL" id="CAE8622816.1"/>
    </source>
</evidence>
<proteinExistence type="predicted"/>
<evidence type="ECO:0000313" key="3">
    <source>
        <dbReference type="Proteomes" id="UP000626109"/>
    </source>
</evidence>
<feature type="region of interest" description="Disordered" evidence="1">
    <location>
        <begin position="1"/>
        <end position="31"/>
    </location>
</feature>
<organism evidence="2 3">
    <name type="scientific">Polarella glacialis</name>
    <name type="common">Dinoflagellate</name>
    <dbReference type="NCBI Taxonomy" id="89957"/>
    <lineage>
        <taxon>Eukaryota</taxon>
        <taxon>Sar</taxon>
        <taxon>Alveolata</taxon>
        <taxon>Dinophyceae</taxon>
        <taxon>Suessiales</taxon>
        <taxon>Suessiaceae</taxon>
        <taxon>Polarella</taxon>
    </lineage>
</organism>
<dbReference type="Proteomes" id="UP000626109">
    <property type="component" value="Unassembled WGS sequence"/>
</dbReference>
<name>A0A813GIX3_POLGL</name>